<evidence type="ECO:0000313" key="2">
    <source>
        <dbReference type="Proteomes" id="UP000308886"/>
    </source>
</evidence>
<keyword evidence="2" id="KW-1185">Reference proteome</keyword>
<proteinExistence type="predicted"/>
<dbReference type="Proteomes" id="UP000308886">
    <property type="component" value="Unassembled WGS sequence"/>
</dbReference>
<gene>
    <name evidence="1" type="ORF">E5358_03645</name>
</gene>
<dbReference type="EMBL" id="SRZC01000004">
    <property type="protein sequence ID" value="TGX83357.1"/>
    <property type="molecule type" value="Genomic_DNA"/>
</dbReference>
<comment type="caution">
    <text evidence="1">The sequence shown here is derived from an EMBL/GenBank/DDBJ whole genome shotgun (WGS) entry which is preliminary data.</text>
</comment>
<reference evidence="1" key="1">
    <citation type="submission" date="2019-04" db="EMBL/GenBank/DDBJ databases">
        <title>Microbes associate with the intestines of laboratory mice.</title>
        <authorList>
            <person name="Navarre W."/>
            <person name="Wong E."/>
            <person name="Huang K."/>
            <person name="Tropini C."/>
            <person name="Ng K."/>
            <person name="Yu B."/>
        </authorList>
    </citation>
    <scope>NUCLEOTIDE SEQUENCE</scope>
    <source>
        <strain evidence="1">NM73_A23</strain>
    </source>
</reference>
<protein>
    <submittedName>
        <fullName evidence="1">DUF1573 domain-containing protein</fullName>
    </submittedName>
</protein>
<name>A0AC61QS88_9BACT</name>
<accession>A0AC61QS88</accession>
<evidence type="ECO:0000313" key="1">
    <source>
        <dbReference type="EMBL" id="TGX83357.1"/>
    </source>
</evidence>
<organism evidence="1 2">
    <name type="scientific">Palleniella muris</name>
    <dbReference type="NCBI Taxonomy" id="3038145"/>
    <lineage>
        <taxon>Bacteria</taxon>
        <taxon>Pseudomonadati</taxon>
        <taxon>Bacteroidota</taxon>
        <taxon>Bacteroidia</taxon>
        <taxon>Bacteroidales</taxon>
        <taxon>Prevotellaceae</taxon>
        <taxon>Palleniella</taxon>
    </lineage>
</organism>
<sequence>MKHIILYLIAFCAVTQVMAQKLSTATPTYDCGQVLFRTPVTTKFVLKNKSSKQVSIKKVETSCGCATAIASQTKVAGGKELVVDATYDAKQLGHFQKEIWIYEEGQRMPLVLTVKGVVVDEVQDFSGSYPYTLGGISTDLNEIEFDDVSKGSQPTQTMHIRNTTGSTIEPVVMHLPDYLEANVSPTRLRPNQAGEITFMLLSSQLRDMGLTQTSLYLGKKPGDKISADKELQVSAILTPAFPTKDQAIIANAPQLELSKTVIKKSEMHGKPEKLKTDITLKNIGKQELVISALQMFTAGMNVSLSKSKIAPGESAKLKITVNNNTVKQLKQRPRILMITNDPQQPKVIIEVQE</sequence>